<dbReference type="Proteomes" id="UP000466307">
    <property type="component" value="Unassembled WGS sequence"/>
</dbReference>
<proteinExistence type="predicted"/>
<gene>
    <name evidence="1" type="ORF">GYA93_23925</name>
</gene>
<evidence type="ECO:0000313" key="2">
    <source>
        <dbReference type="Proteomes" id="UP000466307"/>
    </source>
</evidence>
<accession>A0A7K3LWG6</accession>
<sequence length="151" mass="15705">MTALMRGHAFGAYLLSGPLRTSKAVGGRMIGLQPVLTTSGAAVGKVIDIEPRLDACFSRKGTAVSAATVRPGVFAHATFDSFGDDIHVAGFTMGIAGADSIGIGHHIVRMQGNVRGMLRRLRVVEAPDSFVPPPGELTAWSAPPGIQGGLW</sequence>
<dbReference type="EMBL" id="JAADZU010000140">
    <property type="protein sequence ID" value="NDK92574.1"/>
    <property type="molecule type" value="Genomic_DNA"/>
</dbReference>
<keyword evidence="2" id="KW-1185">Reference proteome</keyword>
<comment type="caution">
    <text evidence="1">The sequence shown here is derived from an EMBL/GenBank/DDBJ whole genome shotgun (WGS) entry which is preliminary data.</text>
</comment>
<organism evidence="1 2">
    <name type="scientific">Gordonia desulfuricans</name>
    <dbReference type="NCBI Taxonomy" id="89051"/>
    <lineage>
        <taxon>Bacteria</taxon>
        <taxon>Bacillati</taxon>
        <taxon>Actinomycetota</taxon>
        <taxon>Actinomycetes</taxon>
        <taxon>Mycobacteriales</taxon>
        <taxon>Gordoniaceae</taxon>
        <taxon>Gordonia</taxon>
    </lineage>
</organism>
<protein>
    <submittedName>
        <fullName evidence="1">Uncharacterized protein</fullName>
    </submittedName>
</protein>
<reference evidence="1 2" key="1">
    <citation type="submission" date="2020-01" db="EMBL/GenBank/DDBJ databases">
        <title>Investigation of new actinobacteria for the biodesulphurisation of diesel fuel.</title>
        <authorList>
            <person name="Athi Narayanan S.M."/>
        </authorList>
    </citation>
    <scope>NUCLEOTIDE SEQUENCE [LARGE SCALE GENOMIC DNA]</scope>
    <source>
        <strain evidence="1 2">213E</strain>
    </source>
</reference>
<dbReference type="AlphaFoldDB" id="A0A7K3LWG6"/>
<dbReference type="RefSeq" id="WP_157079603.1">
    <property type="nucleotide sequence ID" value="NZ_JAADZU010000140.1"/>
</dbReference>
<evidence type="ECO:0000313" key="1">
    <source>
        <dbReference type="EMBL" id="NDK92574.1"/>
    </source>
</evidence>
<name>A0A7K3LWG6_9ACTN</name>